<dbReference type="Pfam" id="PF22666">
    <property type="entry name" value="Glyco_hydro_2_N2"/>
    <property type="match status" value="1"/>
</dbReference>
<evidence type="ECO:0000259" key="4">
    <source>
        <dbReference type="Pfam" id="PF00703"/>
    </source>
</evidence>
<evidence type="ECO:0000256" key="2">
    <source>
        <dbReference type="ARBA" id="ARBA00022801"/>
    </source>
</evidence>
<evidence type="ECO:0000256" key="3">
    <source>
        <dbReference type="ARBA" id="ARBA00023295"/>
    </source>
</evidence>
<dbReference type="Pfam" id="PF18565">
    <property type="entry name" value="Glyco_hydro2_C5"/>
    <property type="match status" value="1"/>
</dbReference>
<proteinExistence type="inferred from homology"/>
<dbReference type="PANTHER" id="PTHR42732">
    <property type="entry name" value="BETA-GALACTOSIDASE"/>
    <property type="match status" value="1"/>
</dbReference>
<comment type="similarity">
    <text evidence="1">Belongs to the glycosyl hydrolase 2 family.</text>
</comment>
<dbReference type="InterPro" id="IPR013783">
    <property type="entry name" value="Ig-like_fold"/>
</dbReference>
<feature type="domain" description="Glycoside hydrolase family 2" evidence="6">
    <location>
        <begin position="702"/>
        <end position="791"/>
    </location>
</feature>
<dbReference type="InterPro" id="IPR040605">
    <property type="entry name" value="Glyco_hydro2_dom5"/>
</dbReference>
<evidence type="ECO:0000259" key="6">
    <source>
        <dbReference type="Pfam" id="PF18565"/>
    </source>
</evidence>
<dbReference type="InterPro" id="IPR051913">
    <property type="entry name" value="GH2_Domain-Containing"/>
</dbReference>
<name>A0A934RVT3_9BACT</name>
<dbReference type="InterPro" id="IPR008979">
    <property type="entry name" value="Galactose-bd-like_sf"/>
</dbReference>
<evidence type="ECO:0000313" key="8">
    <source>
        <dbReference type="EMBL" id="MBK1875337.1"/>
    </source>
</evidence>
<gene>
    <name evidence="8" type="ORF">JIN87_00585</name>
</gene>
<feature type="domain" description="Beta-mannosidase-like galactose-binding" evidence="7">
    <location>
        <begin position="78"/>
        <end position="159"/>
    </location>
</feature>
<dbReference type="SUPFAM" id="SSF49303">
    <property type="entry name" value="beta-Galactosidase/glucuronidase domain"/>
    <property type="match status" value="1"/>
</dbReference>
<comment type="caution">
    <text evidence="8">The sequence shown here is derived from an EMBL/GenBank/DDBJ whole genome shotgun (WGS) entry which is preliminary data.</text>
</comment>
<dbReference type="EMBL" id="JAENIL010000001">
    <property type="protein sequence ID" value="MBK1875337.1"/>
    <property type="molecule type" value="Genomic_DNA"/>
</dbReference>
<keyword evidence="2" id="KW-0378">Hydrolase</keyword>
<dbReference type="InterPro" id="IPR017853">
    <property type="entry name" value="GH"/>
</dbReference>
<dbReference type="Gene3D" id="2.60.40.10">
    <property type="entry name" value="Immunoglobulins"/>
    <property type="match status" value="3"/>
</dbReference>
<dbReference type="Pfam" id="PF00703">
    <property type="entry name" value="Glyco_hydro_2"/>
    <property type="match status" value="1"/>
</dbReference>
<dbReference type="Gene3D" id="3.20.20.80">
    <property type="entry name" value="Glycosidases"/>
    <property type="match status" value="1"/>
</dbReference>
<dbReference type="PANTHER" id="PTHR42732:SF1">
    <property type="entry name" value="BETA-MANNOSIDASE"/>
    <property type="match status" value="1"/>
</dbReference>
<reference evidence="8" key="1">
    <citation type="submission" date="2021-01" db="EMBL/GenBank/DDBJ databases">
        <title>Modified the classification status of verrucomicrobia.</title>
        <authorList>
            <person name="Feng X."/>
        </authorList>
    </citation>
    <scope>NUCLEOTIDE SEQUENCE</scope>
    <source>
        <strain evidence="8">KCTC 13126</strain>
    </source>
</reference>
<feature type="domain" description="Glycoside hydrolase family 2 immunoglobulin-like beta-sandwich" evidence="4">
    <location>
        <begin position="216"/>
        <end position="319"/>
    </location>
</feature>
<dbReference type="SUPFAM" id="SSF49785">
    <property type="entry name" value="Galactose-binding domain-like"/>
    <property type="match status" value="1"/>
</dbReference>
<dbReference type="GO" id="GO:0004553">
    <property type="term" value="F:hydrolase activity, hydrolyzing O-glycosyl compounds"/>
    <property type="evidence" value="ECO:0007669"/>
    <property type="project" value="InterPro"/>
</dbReference>
<evidence type="ECO:0000313" key="9">
    <source>
        <dbReference type="Proteomes" id="UP000617628"/>
    </source>
</evidence>
<dbReference type="SUPFAM" id="SSF51445">
    <property type="entry name" value="(Trans)glycosidases"/>
    <property type="match status" value="1"/>
</dbReference>
<feature type="domain" description="DUF4982" evidence="5">
    <location>
        <begin position="620"/>
        <end position="676"/>
    </location>
</feature>
<dbReference type="InterPro" id="IPR054593">
    <property type="entry name" value="Beta-mannosidase-like_N2"/>
</dbReference>
<organism evidence="8 9">
    <name type="scientific">Pelagicoccus mobilis</name>
    <dbReference type="NCBI Taxonomy" id="415221"/>
    <lineage>
        <taxon>Bacteria</taxon>
        <taxon>Pseudomonadati</taxon>
        <taxon>Verrucomicrobiota</taxon>
        <taxon>Opitutia</taxon>
        <taxon>Puniceicoccales</taxon>
        <taxon>Pelagicoccaceae</taxon>
        <taxon>Pelagicoccus</taxon>
    </lineage>
</organism>
<evidence type="ECO:0000259" key="7">
    <source>
        <dbReference type="Pfam" id="PF22666"/>
    </source>
</evidence>
<dbReference type="InterPro" id="IPR036156">
    <property type="entry name" value="Beta-gal/glucu_dom_sf"/>
</dbReference>
<dbReference type="Proteomes" id="UP000617628">
    <property type="component" value="Unassembled WGS sequence"/>
</dbReference>
<dbReference type="RefSeq" id="WP_200353552.1">
    <property type="nucleotide sequence ID" value="NZ_JAENIL010000001.1"/>
</dbReference>
<evidence type="ECO:0000256" key="1">
    <source>
        <dbReference type="ARBA" id="ARBA00007401"/>
    </source>
</evidence>
<accession>A0A934RVT3</accession>
<dbReference type="GO" id="GO:0005975">
    <property type="term" value="P:carbohydrate metabolic process"/>
    <property type="evidence" value="ECO:0007669"/>
    <property type="project" value="InterPro"/>
</dbReference>
<dbReference type="AlphaFoldDB" id="A0A934RVT3"/>
<dbReference type="Pfam" id="PF16355">
    <property type="entry name" value="DUF4982"/>
    <property type="match status" value="1"/>
</dbReference>
<keyword evidence="3" id="KW-0326">Glycosidase</keyword>
<keyword evidence="9" id="KW-1185">Reference proteome</keyword>
<sequence>MSVDAVVLKGVTSGEGAGLAQRRLSFNQDWRFLQADVEGAESEDFDDKSWELVSAPHTYNDVDTFAHFQSRNHSGEREQWSGRTWYRKTFRLPESARDKKVFVEFEAVRQLAEVFLNGVFLGKCENGFLPFGFDLSPHLKVEGENVLVVMCDNSFVSDEEGEIKWSSYEGGARVSWNNPHWHPAHGGIYRNVYLHVMDKLHVTLPLYNNLETVGTYVYTPEVSPDHALVGVEIELRNEYEDSRKCEVRTEILDAAGFCVLELLENAQLSSGETVVVSSEGRIENPNLWDPERPYLYRARTRVFVDGRVVDTVDTPLGIRFWEFTADRGFLMNGRSMKLQGWGQKSTNEWAGLGNAFPDWMHFYTMNQMREAGGNMVRWGHTAGSPGQLESSDRLGLITIQPGVDGEGDLEGHSWDVRAQAFRDAVVYFRNHPSILVWEGGNQAVSLPHVKQLRSYCDRFDPHGKRAYAHRRPSKVTIDYSDIEIGTQGGHKFRDKPVVEGEYNREECPRRVWDDYSPPDFGYKVPRKQEYELTSESFAVNQVVEFVRRLGASNHCGGANWIFSDSTSGGRNDCEVTRASGVVDAVRLPKEAFYACRALFHWEPQVHLIGHWTYPLDRVTEKPLYVVSNCSEVELFVNGESRGFGKMSYKYLFTFDSIRWEAGEVEVVAYDGEGNEQARQRKETVATAVALRVTPIVGPEGFMADGSDVALFDVEAVDSEGRRHPTFQQRVEFDLAGPAVWRGGYNSGKEHSTNHLYLDLECGINRVAVRSTREAGRIELTARGSGLEPASVVLEAGQVGVESGVGVSPSAMPYDLSSGELKLVDEEMDGVSFEQSEGNYIKGFSYSGTRLSLPVMSNAEDGLQPYVDCDDYFEEIPEFMRGADYIQTSDGEKLYEAVDLMDFSVSERGTLYIAHDDRLSTPGWLKAYEKLDTGFVGRMQARPALELNDARLVLYGRKLEKNESVTLGSNREVGPDECRMYSVIFVPETVSDV</sequence>
<dbReference type="InterPro" id="IPR006102">
    <property type="entry name" value="Ig-like_GH2"/>
</dbReference>
<evidence type="ECO:0000259" key="5">
    <source>
        <dbReference type="Pfam" id="PF16355"/>
    </source>
</evidence>
<dbReference type="InterPro" id="IPR032311">
    <property type="entry name" value="DUF4982"/>
</dbReference>
<dbReference type="Gene3D" id="2.60.120.260">
    <property type="entry name" value="Galactose-binding domain-like"/>
    <property type="match status" value="1"/>
</dbReference>
<protein>
    <submittedName>
        <fullName evidence="8">DUF4982 domain-containing protein</fullName>
    </submittedName>
</protein>